<reference evidence="2 3" key="1">
    <citation type="submission" date="2016-03" db="EMBL/GenBank/DDBJ databases">
        <title>Draft Genome Assembly of Pseudomonas putida strain CBF10-2.</title>
        <authorList>
            <person name="Iyer R.S."/>
            <person name="Damania A."/>
        </authorList>
    </citation>
    <scope>NUCLEOTIDE SEQUENCE [LARGE SCALE GENOMIC DNA]</scope>
    <source>
        <strain evidence="2 3">CBF10-2</strain>
    </source>
</reference>
<dbReference type="AlphaFoldDB" id="A0A177SJL6"/>
<feature type="transmembrane region" description="Helical" evidence="1">
    <location>
        <begin position="129"/>
        <end position="149"/>
    </location>
</feature>
<keyword evidence="1" id="KW-0472">Membrane</keyword>
<keyword evidence="1" id="KW-1133">Transmembrane helix</keyword>
<evidence type="ECO:0008006" key="4">
    <source>
        <dbReference type="Google" id="ProtNLM"/>
    </source>
</evidence>
<accession>A0A177SJL6</accession>
<evidence type="ECO:0000313" key="3">
    <source>
        <dbReference type="Proteomes" id="UP000077752"/>
    </source>
</evidence>
<dbReference type="InterPro" id="IPR022385">
    <property type="entry name" value="Rhs_assc_core"/>
</dbReference>
<protein>
    <recommendedName>
        <fullName evidence="4">RHS repeat-associated core domain-containing protein</fullName>
    </recommendedName>
</protein>
<gene>
    <name evidence="2" type="ORF">AYO28_23400</name>
</gene>
<dbReference type="Proteomes" id="UP000077752">
    <property type="component" value="Unassembled WGS sequence"/>
</dbReference>
<dbReference type="Gene3D" id="2.180.10.10">
    <property type="entry name" value="RHS repeat-associated core"/>
    <property type="match status" value="1"/>
</dbReference>
<evidence type="ECO:0000256" key="1">
    <source>
        <dbReference type="SAM" id="Phobius"/>
    </source>
</evidence>
<evidence type="ECO:0000313" key="2">
    <source>
        <dbReference type="EMBL" id="OAI88432.1"/>
    </source>
</evidence>
<feature type="transmembrane region" description="Helical" evidence="1">
    <location>
        <begin position="80"/>
        <end position="100"/>
    </location>
</feature>
<dbReference type="NCBIfam" id="TIGR03696">
    <property type="entry name" value="Rhs_assc_core"/>
    <property type="match status" value="1"/>
</dbReference>
<keyword evidence="1" id="KW-0812">Transmembrane</keyword>
<name>A0A177SJL6_PSEPU</name>
<dbReference type="EMBL" id="LUCV01000031">
    <property type="protein sequence ID" value="OAI88432.1"/>
    <property type="molecule type" value="Genomic_DNA"/>
</dbReference>
<sequence>MSRRFSTPGFNSHHLEAEGWYHLGNGHRVYSPLLMRVHCPDRLSPFGAGGLNAYAYCRGDPVNQRDPTGQKAEAVHKASLSIVGLSIAYGLLAFILPPLARRAPLGSRLDRWASMAPALSGPLGGLDGASVVVGMLGTAIGGAVTVLSINDPQASAAKDLTEISMYSTIASLVGGKLMVGLAPSKNFTSPHWRTVGQFVHGRRKIQMAEQRRPSWLPMTDREIRAQQFPRQVPDPRRDMQLARYRNNRFDAIARQPLPRRRRSRPDA</sequence>
<comment type="caution">
    <text evidence="2">The sequence shown here is derived from an EMBL/GenBank/DDBJ whole genome shotgun (WGS) entry which is preliminary data.</text>
</comment>
<proteinExistence type="predicted"/>
<organism evidence="2 3">
    <name type="scientific">Pseudomonas putida</name>
    <name type="common">Arthrobacter siderocapsulatus</name>
    <dbReference type="NCBI Taxonomy" id="303"/>
    <lineage>
        <taxon>Bacteria</taxon>
        <taxon>Pseudomonadati</taxon>
        <taxon>Pseudomonadota</taxon>
        <taxon>Gammaproteobacteria</taxon>
        <taxon>Pseudomonadales</taxon>
        <taxon>Pseudomonadaceae</taxon>
        <taxon>Pseudomonas</taxon>
    </lineage>
</organism>